<proteinExistence type="predicted"/>
<name>A0A0W8EAQ8_9ZZZZ</name>
<accession>A0A0W8EAQ8</accession>
<dbReference type="AlphaFoldDB" id="A0A0W8EAQ8"/>
<reference evidence="1" key="1">
    <citation type="journal article" date="2015" name="Proc. Natl. Acad. Sci. U.S.A.">
        <title>Networks of energetic and metabolic interactions define dynamics in microbial communities.</title>
        <authorList>
            <person name="Embree M."/>
            <person name="Liu J.K."/>
            <person name="Al-Bassam M.M."/>
            <person name="Zengler K."/>
        </authorList>
    </citation>
    <scope>NUCLEOTIDE SEQUENCE</scope>
</reference>
<organism evidence="1">
    <name type="scientific">hydrocarbon metagenome</name>
    <dbReference type="NCBI Taxonomy" id="938273"/>
    <lineage>
        <taxon>unclassified sequences</taxon>
        <taxon>metagenomes</taxon>
        <taxon>ecological metagenomes</taxon>
    </lineage>
</organism>
<protein>
    <submittedName>
        <fullName evidence="1">Putative regulatory protein</fullName>
    </submittedName>
</protein>
<sequence>MTNPGDFTLRDMVEYSSALRSMGSGAGSMEETADRIIHYLYDHMTDEKTGNRNCVLVRFFKTHRYGDLDPELQEFANGILKGQPPSPDMKCLVLLASAGTEPEWHSRKTSKGHKAIPLPSEHFIEAFPMVRQLIQQMGIEVNTVLRPDPSVVLDMAQTTYNVFCIPEAVGSSYVPAQEDFVIPFGVRSVIGFGGMLPSGNLFVIILFSRETVPRGIADLFRTLPLSVKIAILPFDGRSVFRRGNDQE</sequence>
<dbReference type="EMBL" id="LNQE01001790">
    <property type="protein sequence ID" value="KUG05640.1"/>
    <property type="molecule type" value="Genomic_DNA"/>
</dbReference>
<gene>
    <name evidence="1" type="ORF">ASZ90_016923</name>
</gene>
<evidence type="ECO:0000313" key="1">
    <source>
        <dbReference type="EMBL" id="KUG05640.1"/>
    </source>
</evidence>
<comment type="caution">
    <text evidence="1">The sequence shown here is derived from an EMBL/GenBank/DDBJ whole genome shotgun (WGS) entry which is preliminary data.</text>
</comment>